<evidence type="ECO:0000313" key="17">
    <source>
        <dbReference type="Proteomes" id="UP000717696"/>
    </source>
</evidence>
<dbReference type="Proteomes" id="UP000717696">
    <property type="component" value="Unassembled WGS sequence"/>
</dbReference>
<keyword evidence="9" id="KW-0560">Oxidoreductase</keyword>
<evidence type="ECO:0000256" key="9">
    <source>
        <dbReference type="ARBA" id="ARBA00023002"/>
    </source>
</evidence>
<evidence type="ECO:0000259" key="15">
    <source>
        <dbReference type="PROSITE" id="PS51384"/>
    </source>
</evidence>
<evidence type="ECO:0000256" key="6">
    <source>
        <dbReference type="ARBA" id="ARBA00022692"/>
    </source>
</evidence>
<feature type="transmembrane region" description="Helical" evidence="14">
    <location>
        <begin position="328"/>
        <end position="346"/>
    </location>
</feature>
<keyword evidence="17" id="KW-1185">Reference proteome</keyword>
<keyword evidence="11 14" id="KW-0472">Membrane</keyword>
<dbReference type="InterPro" id="IPR017938">
    <property type="entry name" value="Riboflavin_synthase-like_b-brl"/>
</dbReference>
<evidence type="ECO:0000256" key="1">
    <source>
        <dbReference type="ARBA" id="ARBA00004651"/>
    </source>
</evidence>
<dbReference type="Pfam" id="PF01794">
    <property type="entry name" value="Ferric_reduct"/>
    <property type="match status" value="1"/>
</dbReference>
<dbReference type="InterPro" id="IPR039261">
    <property type="entry name" value="FNR_nucleotide-bd"/>
</dbReference>
<comment type="caution">
    <text evidence="16">The sequence shown here is derived from an EMBL/GenBank/DDBJ whole genome shotgun (WGS) entry which is preliminary data.</text>
</comment>
<keyword evidence="5" id="KW-1003">Cell membrane</keyword>
<dbReference type="InterPro" id="IPR017927">
    <property type="entry name" value="FAD-bd_FR_type"/>
</dbReference>
<comment type="catalytic activity">
    <reaction evidence="12">
        <text>2 a Fe(II)-siderophore + NADP(+) + H(+) = 2 a Fe(III)-siderophore + NADPH</text>
        <dbReference type="Rhea" id="RHEA:28795"/>
        <dbReference type="Rhea" id="RHEA-COMP:11342"/>
        <dbReference type="Rhea" id="RHEA-COMP:11344"/>
        <dbReference type="ChEBI" id="CHEBI:15378"/>
        <dbReference type="ChEBI" id="CHEBI:29033"/>
        <dbReference type="ChEBI" id="CHEBI:29034"/>
        <dbReference type="ChEBI" id="CHEBI:57783"/>
        <dbReference type="ChEBI" id="CHEBI:58349"/>
        <dbReference type="EC" id="1.16.1.9"/>
    </reaction>
</comment>
<dbReference type="SFLD" id="SFLDG01168">
    <property type="entry name" value="Ferric_reductase_subgroup_(FRE"/>
    <property type="match status" value="1"/>
</dbReference>
<dbReference type="Pfam" id="PF08030">
    <property type="entry name" value="NAD_binding_6"/>
    <property type="match status" value="1"/>
</dbReference>
<feature type="transmembrane region" description="Helical" evidence="14">
    <location>
        <begin position="220"/>
        <end position="246"/>
    </location>
</feature>
<dbReference type="InterPro" id="IPR013130">
    <property type="entry name" value="Fe3_Rdtase_TM_dom"/>
</dbReference>
<feature type="transmembrane region" description="Helical" evidence="14">
    <location>
        <begin position="496"/>
        <end position="519"/>
    </location>
</feature>
<reference evidence="16" key="1">
    <citation type="journal article" date="2021" name="Nat. Commun.">
        <title>Genetic determinants of endophytism in the Arabidopsis root mycobiome.</title>
        <authorList>
            <person name="Mesny F."/>
            <person name="Miyauchi S."/>
            <person name="Thiergart T."/>
            <person name="Pickel B."/>
            <person name="Atanasova L."/>
            <person name="Karlsson M."/>
            <person name="Huettel B."/>
            <person name="Barry K.W."/>
            <person name="Haridas S."/>
            <person name="Chen C."/>
            <person name="Bauer D."/>
            <person name="Andreopoulos W."/>
            <person name="Pangilinan J."/>
            <person name="LaButti K."/>
            <person name="Riley R."/>
            <person name="Lipzen A."/>
            <person name="Clum A."/>
            <person name="Drula E."/>
            <person name="Henrissat B."/>
            <person name="Kohler A."/>
            <person name="Grigoriev I.V."/>
            <person name="Martin F.M."/>
            <person name="Hacquard S."/>
        </authorList>
    </citation>
    <scope>NUCLEOTIDE SEQUENCE</scope>
    <source>
        <strain evidence="16">MPI-CAGE-AT-0021</strain>
    </source>
</reference>
<dbReference type="SUPFAM" id="SSF52343">
    <property type="entry name" value="Ferredoxin reductase-like, C-terminal NADP-linked domain"/>
    <property type="match status" value="1"/>
</dbReference>
<keyword evidence="4" id="KW-0813">Transport</keyword>
<dbReference type="GO" id="GO:0005886">
    <property type="term" value="C:plasma membrane"/>
    <property type="evidence" value="ECO:0007669"/>
    <property type="project" value="UniProtKB-SubCell"/>
</dbReference>
<evidence type="ECO:0000256" key="10">
    <source>
        <dbReference type="ARBA" id="ARBA00023065"/>
    </source>
</evidence>
<dbReference type="GO" id="GO:0006826">
    <property type="term" value="P:iron ion transport"/>
    <property type="evidence" value="ECO:0007669"/>
    <property type="project" value="TreeGrafter"/>
</dbReference>
<accession>A0A9P9JFD5</accession>
<dbReference type="PROSITE" id="PS51384">
    <property type="entry name" value="FAD_FR"/>
    <property type="match status" value="1"/>
</dbReference>
<dbReference type="EC" id="1.16.1.9" evidence="3"/>
<dbReference type="CDD" id="cd06186">
    <property type="entry name" value="NOX_Duox_like_FAD_NADP"/>
    <property type="match status" value="1"/>
</dbReference>
<feature type="transmembrane region" description="Helical" evidence="14">
    <location>
        <begin position="181"/>
        <end position="200"/>
    </location>
</feature>
<keyword evidence="8 14" id="KW-1133">Transmembrane helix</keyword>
<dbReference type="PANTHER" id="PTHR32361">
    <property type="entry name" value="FERRIC/CUPRIC REDUCTASE TRANSMEMBRANE COMPONENT"/>
    <property type="match status" value="1"/>
</dbReference>
<dbReference type="GO" id="GO:0006879">
    <property type="term" value="P:intracellular iron ion homeostasis"/>
    <property type="evidence" value="ECO:0007669"/>
    <property type="project" value="TreeGrafter"/>
</dbReference>
<dbReference type="Gene3D" id="3.40.50.80">
    <property type="entry name" value="Nucleotide-binding domain of ferredoxin-NADP reductase (FNR) module"/>
    <property type="match status" value="2"/>
</dbReference>
<evidence type="ECO:0000256" key="14">
    <source>
        <dbReference type="SAM" id="Phobius"/>
    </source>
</evidence>
<feature type="region of interest" description="Disordered" evidence="13">
    <location>
        <begin position="711"/>
        <end position="737"/>
    </location>
</feature>
<evidence type="ECO:0000256" key="12">
    <source>
        <dbReference type="ARBA" id="ARBA00048483"/>
    </source>
</evidence>
<evidence type="ECO:0000256" key="8">
    <source>
        <dbReference type="ARBA" id="ARBA00022989"/>
    </source>
</evidence>
<comment type="similarity">
    <text evidence="2">Belongs to the ferric reductase (FRE) family.</text>
</comment>
<evidence type="ECO:0000256" key="5">
    <source>
        <dbReference type="ARBA" id="ARBA00022475"/>
    </source>
</evidence>
<proteinExistence type="inferred from homology"/>
<dbReference type="InterPro" id="IPR051410">
    <property type="entry name" value="Ferric/Cupric_Reductase"/>
</dbReference>
<dbReference type="OrthoDB" id="167398at2759"/>
<dbReference type="GO" id="GO:0052851">
    <property type="term" value="F:ferric-chelate reductase (NADPH) activity"/>
    <property type="evidence" value="ECO:0007669"/>
    <property type="project" value="UniProtKB-EC"/>
</dbReference>
<evidence type="ECO:0000256" key="3">
    <source>
        <dbReference type="ARBA" id="ARBA00012668"/>
    </source>
</evidence>
<dbReference type="GO" id="GO:0015677">
    <property type="term" value="P:copper ion import"/>
    <property type="evidence" value="ECO:0007669"/>
    <property type="project" value="TreeGrafter"/>
</dbReference>
<feature type="domain" description="FAD-binding FR-type" evidence="15">
    <location>
        <begin position="371"/>
        <end position="495"/>
    </location>
</feature>
<comment type="subcellular location">
    <subcellularLocation>
        <location evidence="1">Cell membrane</location>
        <topology evidence="1">Multi-pass membrane protein</topology>
    </subcellularLocation>
</comment>
<dbReference type="InterPro" id="IPR013112">
    <property type="entry name" value="FAD-bd_8"/>
</dbReference>
<name>A0A9P9JFD5_9HYPO</name>
<keyword evidence="10" id="KW-0406">Ion transport</keyword>
<feature type="transmembrane region" description="Helical" evidence="14">
    <location>
        <begin position="58"/>
        <end position="78"/>
    </location>
</feature>
<evidence type="ECO:0000256" key="4">
    <source>
        <dbReference type="ARBA" id="ARBA00022448"/>
    </source>
</evidence>
<evidence type="ECO:0000313" key="16">
    <source>
        <dbReference type="EMBL" id="KAH7158209.1"/>
    </source>
</evidence>
<feature type="region of interest" description="Disordered" evidence="13">
    <location>
        <begin position="654"/>
        <end position="677"/>
    </location>
</feature>
<dbReference type="PANTHER" id="PTHR32361:SF23">
    <property type="entry name" value="FERRIC-CHELATE REDUCTASE"/>
    <property type="match status" value="1"/>
</dbReference>
<evidence type="ECO:0000256" key="7">
    <source>
        <dbReference type="ARBA" id="ARBA00022982"/>
    </source>
</evidence>
<dbReference type="Pfam" id="PF08022">
    <property type="entry name" value="FAD_binding_8"/>
    <property type="match status" value="1"/>
</dbReference>
<protein>
    <recommendedName>
        <fullName evidence="3">ferric-chelate reductase (NADPH)</fullName>
        <ecNumber evidence="3">1.16.1.9</ecNumber>
    </recommendedName>
</protein>
<gene>
    <name evidence="16" type="ORF">B0J13DRAFT_495544</name>
</gene>
<dbReference type="InterPro" id="IPR013121">
    <property type="entry name" value="Fe_red_NAD-bd_6"/>
</dbReference>
<dbReference type="EMBL" id="JAGMUU010000003">
    <property type="protein sequence ID" value="KAH7158209.1"/>
    <property type="molecule type" value="Genomic_DNA"/>
</dbReference>
<dbReference type="SUPFAM" id="SSF63380">
    <property type="entry name" value="Riboflavin synthase domain-like"/>
    <property type="match status" value="1"/>
</dbReference>
<feature type="transmembrane region" description="Helical" evidence="14">
    <location>
        <begin position="297"/>
        <end position="321"/>
    </location>
</feature>
<organism evidence="16 17">
    <name type="scientific">Dactylonectria estremocensis</name>
    <dbReference type="NCBI Taxonomy" id="1079267"/>
    <lineage>
        <taxon>Eukaryota</taxon>
        <taxon>Fungi</taxon>
        <taxon>Dikarya</taxon>
        <taxon>Ascomycota</taxon>
        <taxon>Pezizomycotina</taxon>
        <taxon>Sordariomycetes</taxon>
        <taxon>Hypocreomycetidae</taxon>
        <taxon>Hypocreales</taxon>
        <taxon>Nectriaceae</taxon>
        <taxon>Dactylonectria</taxon>
    </lineage>
</organism>
<feature type="transmembrane region" description="Helical" evidence="14">
    <location>
        <begin position="258"/>
        <end position="277"/>
    </location>
</feature>
<feature type="transmembrane region" description="Helical" evidence="14">
    <location>
        <begin position="352"/>
        <end position="374"/>
    </location>
</feature>
<keyword evidence="7" id="KW-0249">Electron transport</keyword>
<evidence type="ECO:0000256" key="2">
    <source>
        <dbReference type="ARBA" id="ARBA00006278"/>
    </source>
</evidence>
<sequence length="1063" mass="119986">MASHLQPAVRDAVSKASRTFSGLVKRIDIPLSPTSPAGLVQAHTVDPWDKSGKYARGWSYFALALMGTVIAMRIWHFWQDKIRQAIYKHEVEEHYRHAYALEAEYNMSMSGLPTGQTGHTAQTGQQFFPENEVRGEKNFRPKAHFSSVSLVNDTLALFRWIFYRPIPDFIWGKHRFTFSSLAVLTCVFIALAFVTLYCFLQQPLYWQSIQYGSPPLAVRAGMIAVALTPWIVATSMKANVVSILIGIGPERLNVFHRWAAYLCLFLSLVHTIPFYIQPVWDDGGMEIFQRLFPGGSGVIYGTGIACLVPLVWLCAASLPFIRRMAYEAFVWLHIPVSMAYVGLLFWHTKNFLMSWSYLWVTVAIWVFCYMMRFFKLNWVRPWRLSFMVGDEAAITLMAENAIKITIPTQMRWKPGQYVYLRMPGISVFENHPFTISSLCSDDFPSEYGEQFRDCTLVFRPYGGFTRKVLDTAIEKGPFHTYRAFLDGPYGGMRRDLAAFDTCILIAGGSGITALVSQLLDLIKRMRDGKAITKKVVVVWALRRLEAMDWFREELRICREAAPPDSVTCKFFVTSAVRNRPGIGMIPAFGDPSGQNGPNGPRALTHAFHDKLDGFVAGIASKRNSALIQAEAEGDPERERELRAEDEDRITALPQQKYLQPHLPLPPSGPPQSNQWSATDESLMRLEGHGYPEDKKVSIEDAQDQEFHFRSLQKDNPPHFNYAPPSPGKLAAESKPASEDLPIHPPEFAHLRRPIDPEAAKARPTSTFGPPSGFDFGFPQTPTEFQKSLMRFAFPVPHQIDGGWSVEYGRPDLGYMLKEWATGGPDGRGILGRRTAVFVCGPPAMRVGVATTVAKLQAEIWGDDELEEIYLHTENYAFFSLGFPTVAFFCALDCHLRPIFPPVSGSLTRPPPPLSSCNISTMSLLAEVPERDIEKISKGWSIAMNYSQERLKRVYDLKCDQLEDAVNEGRVVLETVCLFMHACIKHGQYKLPLEFWRVLHSEYGIVVYPSAFTEDVEVQGLGTDVTFTEAYYGHIMMFPTCCGGKHPPRCPFEFLQEPPPVYEK</sequence>
<dbReference type="SFLD" id="SFLDS00052">
    <property type="entry name" value="Ferric_Reductase_Domain"/>
    <property type="match status" value="1"/>
</dbReference>
<dbReference type="AlphaFoldDB" id="A0A9P9JFD5"/>
<evidence type="ECO:0000256" key="11">
    <source>
        <dbReference type="ARBA" id="ARBA00023136"/>
    </source>
</evidence>
<evidence type="ECO:0000256" key="13">
    <source>
        <dbReference type="SAM" id="MobiDB-lite"/>
    </source>
</evidence>
<keyword evidence="6 14" id="KW-0812">Transmembrane</keyword>